<keyword evidence="3" id="KW-1185">Reference proteome</keyword>
<protein>
    <submittedName>
        <fullName evidence="2">Uncharacterized protein</fullName>
    </submittedName>
</protein>
<sequence>MNKIAFFFPFLLMSLSVLAQHREIDTDIFGNLNYRAADGRYSANLQNNIFDDLIYTDNRNNTVTFEKKYIMRELAGLLRDKKQRLDLFIDLIRQNRRMDGYVAKYRIDIFDHVIIEDNNGYKFERGEDIFGHQHIHEQGNGMEIRVRKSLNGTLQFSSGAKQASVRNEGVDKRRYEDSMGNDIAFGGKTWARLVERYGSEEQVFVWLLGHFFENL</sequence>
<dbReference type="EMBL" id="BNAF01000019">
    <property type="protein sequence ID" value="GHE49176.1"/>
    <property type="molecule type" value="Genomic_DNA"/>
</dbReference>
<evidence type="ECO:0000313" key="2">
    <source>
        <dbReference type="EMBL" id="GHE49176.1"/>
    </source>
</evidence>
<reference evidence="3" key="1">
    <citation type="journal article" date="2019" name="Int. J. Syst. Evol. Microbiol.">
        <title>The Global Catalogue of Microorganisms (GCM) 10K type strain sequencing project: providing services to taxonomists for standard genome sequencing and annotation.</title>
        <authorList>
            <consortium name="The Broad Institute Genomics Platform"/>
            <consortium name="The Broad Institute Genome Sequencing Center for Infectious Disease"/>
            <person name="Wu L."/>
            <person name="Ma J."/>
        </authorList>
    </citation>
    <scope>NUCLEOTIDE SEQUENCE [LARGE SCALE GENOMIC DNA]</scope>
    <source>
        <strain evidence="3">CGMCC 1.12966</strain>
    </source>
</reference>
<keyword evidence="1" id="KW-0732">Signal</keyword>
<accession>A0ABQ3I2S4</accession>
<dbReference type="RefSeq" id="WP_189628046.1">
    <property type="nucleotide sequence ID" value="NZ_BNAF01000019.1"/>
</dbReference>
<comment type="caution">
    <text evidence="2">The sequence shown here is derived from an EMBL/GenBank/DDBJ whole genome shotgun (WGS) entry which is preliminary data.</text>
</comment>
<evidence type="ECO:0000313" key="3">
    <source>
        <dbReference type="Proteomes" id="UP000620550"/>
    </source>
</evidence>
<organism evidence="2 3">
    <name type="scientific">Sphingobacterium griseoflavum</name>
    <dbReference type="NCBI Taxonomy" id="1474952"/>
    <lineage>
        <taxon>Bacteria</taxon>
        <taxon>Pseudomonadati</taxon>
        <taxon>Bacteroidota</taxon>
        <taxon>Sphingobacteriia</taxon>
        <taxon>Sphingobacteriales</taxon>
        <taxon>Sphingobacteriaceae</taxon>
        <taxon>Sphingobacterium</taxon>
    </lineage>
</organism>
<proteinExistence type="predicted"/>
<feature type="signal peptide" evidence="1">
    <location>
        <begin position="1"/>
        <end position="19"/>
    </location>
</feature>
<feature type="chain" id="PRO_5046652494" evidence="1">
    <location>
        <begin position="20"/>
        <end position="215"/>
    </location>
</feature>
<gene>
    <name evidence="2" type="ORF">GCM10017764_35250</name>
</gene>
<name>A0ABQ3I2S4_9SPHI</name>
<dbReference type="Proteomes" id="UP000620550">
    <property type="component" value="Unassembled WGS sequence"/>
</dbReference>
<evidence type="ECO:0000256" key="1">
    <source>
        <dbReference type="SAM" id="SignalP"/>
    </source>
</evidence>